<keyword evidence="3" id="KW-1185">Reference proteome</keyword>
<feature type="region of interest" description="Disordered" evidence="1">
    <location>
        <begin position="89"/>
        <end position="119"/>
    </location>
</feature>
<evidence type="ECO:0000313" key="2">
    <source>
        <dbReference type="EMBL" id="KAB1222530.1"/>
    </source>
</evidence>
<name>A0A6A1WI44_9ROSI</name>
<proteinExistence type="predicted"/>
<feature type="compositionally biased region" description="Basic and acidic residues" evidence="1">
    <location>
        <begin position="89"/>
        <end position="114"/>
    </location>
</feature>
<feature type="compositionally biased region" description="Polar residues" evidence="1">
    <location>
        <begin position="190"/>
        <end position="199"/>
    </location>
</feature>
<dbReference type="Proteomes" id="UP000516437">
    <property type="component" value="Chromosome 2"/>
</dbReference>
<dbReference type="EMBL" id="RXIC02000020">
    <property type="protein sequence ID" value="KAB1222530.1"/>
    <property type="molecule type" value="Genomic_DNA"/>
</dbReference>
<protein>
    <submittedName>
        <fullName evidence="2">Uncharacterized protein</fullName>
    </submittedName>
</protein>
<comment type="caution">
    <text evidence="2">The sequence shown here is derived from an EMBL/GenBank/DDBJ whole genome shotgun (WGS) entry which is preliminary data.</text>
</comment>
<organism evidence="2 3">
    <name type="scientific">Morella rubra</name>
    <name type="common">Chinese bayberry</name>
    <dbReference type="NCBI Taxonomy" id="262757"/>
    <lineage>
        <taxon>Eukaryota</taxon>
        <taxon>Viridiplantae</taxon>
        <taxon>Streptophyta</taxon>
        <taxon>Embryophyta</taxon>
        <taxon>Tracheophyta</taxon>
        <taxon>Spermatophyta</taxon>
        <taxon>Magnoliopsida</taxon>
        <taxon>eudicotyledons</taxon>
        <taxon>Gunneridae</taxon>
        <taxon>Pentapetalae</taxon>
        <taxon>rosids</taxon>
        <taxon>fabids</taxon>
        <taxon>Fagales</taxon>
        <taxon>Myricaceae</taxon>
        <taxon>Morella</taxon>
    </lineage>
</organism>
<gene>
    <name evidence="2" type="ORF">CJ030_MR2G024900</name>
</gene>
<dbReference type="AlphaFoldDB" id="A0A6A1WI44"/>
<evidence type="ECO:0000313" key="3">
    <source>
        <dbReference type="Proteomes" id="UP000516437"/>
    </source>
</evidence>
<accession>A0A6A1WI44</accession>
<feature type="region of interest" description="Disordered" evidence="1">
    <location>
        <begin position="190"/>
        <end position="262"/>
    </location>
</feature>
<reference evidence="2 3" key="1">
    <citation type="journal article" date="2019" name="Plant Biotechnol. J.">
        <title>The red bayberry genome and genetic basis of sex determination.</title>
        <authorList>
            <person name="Jia H.M."/>
            <person name="Jia H.J."/>
            <person name="Cai Q.L."/>
            <person name="Wang Y."/>
            <person name="Zhao H.B."/>
            <person name="Yang W.F."/>
            <person name="Wang G.Y."/>
            <person name="Li Y.H."/>
            <person name="Zhan D.L."/>
            <person name="Shen Y.T."/>
            <person name="Niu Q.F."/>
            <person name="Chang L."/>
            <person name="Qiu J."/>
            <person name="Zhao L."/>
            <person name="Xie H.B."/>
            <person name="Fu W.Y."/>
            <person name="Jin J."/>
            <person name="Li X.W."/>
            <person name="Jiao Y."/>
            <person name="Zhou C.C."/>
            <person name="Tu T."/>
            <person name="Chai C.Y."/>
            <person name="Gao J.L."/>
            <person name="Fan L.J."/>
            <person name="van de Weg E."/>
            <person name="Wang J.Y."/>
            <person name="Gao Z.S."/>
        </authorList>
    </citation>
    <scope>NUCLEOTIDE SEQUENCE [LARGE SCALE GENOMIC DNA]</scope>
    <source>
        <tissue evidence="2">Leaves</tissue>
    </source>
</reference>
<evidence type="ECO:0000256" key="1">
    <source>
        <dbReference type="SAM" id="MobiDB-lite"/>
    </source>
</evidence>
<sequence>MEAVSSSLTSNRDRFEALESSSLWLKDKMEETSTTMAHMQGAITTVTMATEKNRRAVEGMRQDLQAVLARLGGEPREGNHVQVARMEENRREDVHLEDGRETHLSESTREEPRSRQPLRMGGRVENEHEVVERCLWEESNHGDDHARTEDRVGGMAPQQHPCLACQPAGHRHAMTAHGLAMTRCHSKSLATSQAKQHSGPTDKGVPLHQMATTSGGAPPPLPVLGGEMKRKGYRVEGTPPSMEVQAAAAPPKTARSTRYLRD</sequence>